<keyword evidence="1" id="KW-0805">Transcription regulation</keyword>
<dbReference type="InterPro" id="IPR006447">
    <property type="entry name" value="Myb_dom_plants"/>
</dbReference>
<dbReference type="PANTHER" id="PTHR31442:SF38">
    <property type="entry name" value="TRANSCRIPTION FACTOR"/>
    <property type="match status" value="1"/>
</dbReference>
<protein>
    <submittedName>
        <fullName evidence="6">Uncharacterized protein</fullName>
    </submittedName>
</protein>
<proteinExistence type="predicted"/>
<dbReference type="EMBL" id="JAWPEI010000085">
    <property type="protein sequence ID" value="KAK4706431.1"/>
    <property type="molecule type" value="Genomic_DNA"/>
</dbReference>
<dbReference type="NCBIfam" id="TIGR01557">
    <property type="entry name" value="myb_SHAQKYF"/>
    <property type="match status" value="1"/>
</dbReference>
<dbReference type="AlphaFoldDB" id="A0AAV9JZU6"/>
<name>A0AAV9JZU6_9SOLN</name>
<dbReference type="Proteomes" id="UP001311915">
    <property type="component" value="Unassembled WGS sequence"/>
</dbReference>
<dbReference type="GO" id="GO:0005634">
    <property type="term" value="C:nucleus"/>
    <property type="evidence" value="ECO:0007669"/>
    <property type="project" value="TreeGrafter"/>
</dbReference>
<sequence length="473" mass="53973">MIILCTISFTYFQSVDAVMAVDTTSAAMSMLSKGKQKIDVMIINIHPTNMISFNLLTQAMALDVISLIAKKILDKGAHLYLQKPFNVETMKYLWQLVLREKKQREKLTKESERNRDHKNVDDTDEINVVGENEEQPREKKIVANAEEQKDNIDEVENDVISNEKFKLKRKRGIKNTKETNEGKIQSSAINKVVMQKDCREWTNDLHAKFMKVVQELGEGRCYPKEILEVMIHDVPDLTRMQVASHIQRKHIHQPSSQGSSNDSKKKSTFQKYGIMSQTKRGTNFPISTLNTNKSFARGESSIQQQLYCPQLQVQPSYLDINDQFNNSFFWAQNYAGDGLQQQHGPLFEMLGSQGLQDPIIENTNYSPALEFDSENHHNISDFSLDLNVAHVATYSGGHLVQKSEMRQLILANTNFQQYIGEPNMSNPSSIIGASYVNYIEGSDSNKKKNCNVYFDFNNMNYLFQNHGPSSSNT</sequence>
<feature type="compositionally biased region" description="Basic and acidic residues" evidence="4">
    <location>
        <begin position="105"/>
        <end position="121"/>
    </location>
</feature>
<keyword evidence="7" id="KW-1185">Reference proteome</keyword>
<dbReference type="PANTHER" id="PTHR31442">
    <property type="entry name" value="HOMEODOMAIN-LIKE SUPERFAMILY PROTEIN-RELATED"/>
    <property type="match status" value="1"/>
</dbReference>
<evidence type="ECO:0000256" key="4">
    <source>
        <dbReference type="SAM" id="MobiDB-lite"/>
    </source>
</evidence>
<keyword evidence="3" id="KW-0539">Nucleus</keyword>
<dbReference type="InterPro" id="IPR011006">
    <property type="entry name" value="CheY-like_superfamily"/>
</dbReference>
<accession>A0AAV9JZU6</accession>
<feature type="region of interest" description="Disordered" evidence="4">
    <location>
        <begin position="245"/>
        <end position="268"/>
    </location>
</feature>
<dbReference type="SUPFAM" id="SSF46689">
    <property type="entry name" value="Homeodomain-like"/>
    <property type="match status" value="1"/>
</dbReference>
<feature type="region of interest" description="Disordered" evidence="4">
    <location>
        <begin position="105"/>
        <end position="124"/>
    </location>
</feature>
<comment type="caution">
    <text evidence="6">The sequence shown here is derived from an EMBL/GenBank/DDBJ whole genome shotgun (WGS) entry which is preliminary data.</text>
</comment>
<keyword evidence="5" id="KW-0732">Signal</keyword>
<keyword evidence="2" id="KW-0804">Transcription</keyword>
<reference evidence="6 7" key="1">
    <citation type="submission" date="2023-10" db="EMBL/GenBank/DDBJ databases">
        <title>Genome-Wide Identification Analysis in wild type Solanum Pinnatisectum Reveals Some Genes Defensing Phytophthora Infestans.</title>
        <authorList>
            <person name="Sun C."/>
        </authorList>
    </citation>
    <scope>NUCLEOTIDE SEQUENCE [LARGE SCALE GENOMIC DNA]</scope>
    <source>
        <strain evidence="6">LQN</strain>
        <tissue evidence="6">Leaf</tissue>
    </source>
</reference>
<dbReference type="Gene3D" id="1.10.10.60">
    <property type="entry name" value="Homeodomain-like"/>
    <property type="match status" value="1"/>
</dbReference>
<organism evidence="6 7">
    <name type="scientific">Solanum pinnatisectum</name>
    <name type="common">tansyleaf nightshade</name>
    <dbReference type="NCBI Taxonomy" id="50273"/>
    <lineage>
        <taxon>Eukaryota</taxon>
        <taxon>Viridiplantae</taxon>
        <taxon>Streptophyta</taxon>
        <taxon>Embryophyta</taxon>
        <taxon>Tracheophyta</taxon>
        <taxon>Spermatophyta</taxon>
        <taxon>Magnoliopsida</taxon>
        <taxon>eudicotyledons</taxon>
        <taxon>Gunneridae</taxon>
        <taxon>Pentapetalae</taxon>
        <taxon>asterids</taxon>
        <taxon>lamiids</taxon>
        <taxon>Solanales</taxon>
        <taxon>Solanaceae</taxon>
        <taxon>Solanoideae</taxon>
        <taxon>Solaneae</taxon>
        <taxon>Solanum</taxon>
    </lineage>
</organism>
<dbReference type="InterPro" id="IPR009057">
    <property type="entry name" value="Homeodomain-like_sf"/>
</dbReference>
<gene>
    <name evidence="6" type="ORF">R3W88_033998</name>
</gene>
<evidence type="ECO:0000313" key="6">
    <source>
        <dbReference type="EMBL" id="KAK4706431.1"/>
    </source>
</evidence>
<evidence type="ECO:0000256" key="3">
    <source>
        <dbReference type="ARBA" id="ARBA00023242"/>
    </source>
</evidence>
<evidence type="ECO:0000256" key="1">
    <source>
        <dbReference type="ARBA" id="ARBA00023015"/>
    </source>
</evidence>
<dbReference type="SUPFAM" id="SSF52172">
    <property type="entry name" value="CheY-like"/>
    <property type="match status" value="1"/>
</dbReference>
<evidence type="ECO:0000256" key="5">
    <source>
        <dbReference type="SAM" id="SignalP"/>
    </source>
</evidence>
<dbReference type="GO" id="GO:0003677">
    <property type="term" value="F:DNA binding"/>
    <property type="evidence" value="ECO:0007669"/>
    <property type="project" value="InterPro"/>
</dbReference>
<evidence type="ECO:0000313" key="7">
    <source>
        <dbReference type="Proteomes" id="UP001311915"/>
    </source>
</evidence>
<dbReference type="InterPro" id="IPR044841">
    <property type="entry name" value="LUX/BOA-like"/>
</dbReference>
<feature type="chain" id="PRO_5043799038" evidence="5">
    <location>
        <begin position="18"/>
        <end position="473"/>
    </location>
</feature>
<evidence type="ECO:0000256" key="2">
    <source>
        <dbReference type="ARBA" id="ARBA00023163"/>
    </source>
</evidence>
<feature type="signal peptide" evidence="5">
    <location>
        <begin position="1"/>
        <end position="17"/>
    </location>
</feature>
<dbReference type="GO" id="GO:0003700">
    <property type="term" value="F:DNA-binding transcription factor activity"/>
    <property type="evidence" value="ECO:0007669"/>
    <property type="project" value="InterPro"/>
</dbReference>